<dbReference type="EMBL" id="NXNI01000001">
    <property type="protein sequence ID" value="PCR89539.1"/>
    <property type="molecule type" value="Genomic_DNA"/>
</dbReference>
<sequence>MVDVTGHLGMALLFAAPAWMVWGRRGSLAFTGFALATAMLPDTDLVLQGYLPVTHHGVTHTVLFVVLMSILAGVLAARYLTDWFNANRRIRSSEIAGETVFVFATAGLIVGGISHLFADILSAPDIAAPLSPFWPVYSEAIIVDVIYYDSPIWNFGLLAVAVGLHLMLARHERYPLETRYRIGARTETGERRYSAPSEE</sequence>
<dbReference type="Pfam" id="PF04307">
    <property type="entry name" value="YdjM"/>
    <property type="match status" value="1"/>
</dbReference>
<dbReference type="AlphaFoldDB" id="A0A2A5QRY3"/>
<reference evidence="2 3" key="1">
    <citation type="submission" date="2017-09" db="EMBL/GenBank/DDBJ databases">
        <title>Genome sequences of Natrinema ejinorence JCM 13890T.</title>
        <authorList>
            <person name="Roh S.W."/>
            <person name="Kim Y.B."/>
            <person name="Kim J.Y."/>
        </authorList>
    </citation>
    <scope>NUCLEOTIDE SEQUENCE [LARGE SCALE GENOMIC DNA]</scope>
    <source>
        <strain evidence="2 3">JCM 13890</strain>
    </source>
</reference>
<keyword evidence="1" id="KW-1133">Transmembrane helix</keyword>
<feature type="transmembrane region" description="Helical" evidence="1">
    <location>
        <begin position="100"/>
        <end position="118"/>
    </location>
</feature>
<name>A0A2A5QRY3_9EURY</name>
<protein>
    <submittedName>
        <fullName evidence="2">Metal-dependent hydrolase</fullName>
    </submittedName>
</protein>
<keyword evidence="1" id="KW-0812">Transmembrane</keyword>
<accession>A0A2A5QRY3</accession>
<evidence type="ECO:0000256" key="1">
    <source>
        <dbReference type="SAM" id="Phobius"/>
    </source>
</evidence>
<gene>
    <name evidence="2" type="ORF">CP557_02715</name>
</gene>
<feature type="transmembrane region" description="Helical" evidence="1">
    <location>
        <begin position="57"/>
        <end position="80"/>
    </location>
</feature>
<dbReference type="InterPro" id="IPR007404">
    <property type="entry name" value="YdjM-like"/>
</dbReference>
<feature type="transmembrane region" description="Helical" evidence="1">
    <location>
        <begin position="152"/>
        <end position="169"/>
    </location>
</feature>
<feature type="transmembrane region" description="Helical" evidence="1">
    <location>
        <begin position="29"/>
        <end position="51"/>
    </location>
</feature>
<proteinExistence type="predicted"/>
<dbReference type="OrthoDB" id="328023at2157"/>
<evidence type="ECO:0000313" key="3">
    <source>
        <dbReference type="Proteomes" id="UP000219689"/>
    </source>
</evidence>
<dbReference type="RefSeq" id="WP_097378485.1">
    <property type="nucleotide sequence ID" value="NZ_NXNI01000001.1"/>
</dbReference>
<dbReference type="Proteomes" id="UP000219689">
    <property type="component" value="Unassembled WGS sequence"/>
</dbReference>
<evidence type="ECO:0000313" key="2">
    <source>
        <dbReference type="EMBL" id="PCR89539.1"/>
    </source>
</evidence>
<comment type="caution">
    <text evidence="2">The sequence shown here is derived from an EMBL/GenBank/DDBJ whole genome shotgun (WGS) entry which is preliminary data.</text>
</comment>
<keyword evidence="3" id="KW-1185">Reference proteome</keyword>
<organism evidence="2 3">
    <name type="scientific">Natrinema ejinorense</name>
    <dbReference type="NCBI Taxonomy" id="373386"/>
    <lineage>
        <taxon>Archaea</taxon>
        <taxon>Methanobacteriati</taxon>
        <taxon>Methanobacteriota</taxon>
        <taxon>Stenosarchaea group</taxon>
        <taxon>Halobacteria</taxon>
        <taxon>Halobacteriales</taxon>
        <taxon>Natrialbaceae</taxon>
        <taxon>Natrinema</taxon>
    </lineage>
</organism>
<dbReference type="GO" id="GO:0016787">
    <property type="term" value="F:hydrolase activity"/>
    <property type="evidence" value="ECO:0007669"/>
    <property type="project" value="UniProtKB-KW"/>
</dbReference>
<keyword evidence="2" id="KW-0378">Hydrolase</keyword>
<keyword evidence="1" id="KW-0472">Membrane</keyword>